<reference evidence="3 4" key="1">
    <citation type="submission" date="2014-04" db="EMBL/GenBank/DDBJ databases">
        <authorList>
            <consortium name="DOE Joint Genome Institute"/>
            <person name="Kuo A."/>
            <person name="Kohler A."/>
            <person name="Jargeat P."/>
            <person name="Nagy L.G."/>
            <person name="Floudas D."/>
            <person name="Copeland A."/>
            <person name="Barry K.W."/>
            <person name="Cichocki N."/>
            <person name="Veneault-Fourrey C."/>
            <person name="LaButti K."/>
            <person name="Lindquist E.A."/>
            <person name="Lipzen A."/>
            <person name="Lundell T."/>
            <person name="Morin E."/>
            <person name="Murat C."/>
            <person name="Sun H."/>
            <person name="Tunlid A."/>
            <person name="Henrissat B."/>
            <person name="Grigoriev I.V."/>
            <person name="Hibbett D.S."/>
            <person name="Martin F."/>
            <person name="Nordberg H.P."/>
            <person name="Cantor M.N."/>
            <person name="Hua S.X."/>
        </authorList>
    </citation>
    <scope>NUCLEOTIDE SEQUENCE [LARGE SCALE GENOMIC DNA]</scope>
    <source>
        <strain evidence="3 4">Ve08.2h10</strain>
    </source>
</reference>
<dbReference type="Gene3D" id="3.20.20.380">
    <property type="entry name" value="Copper homeostasis (CutC) domain"/>
    <property type="match status" value="1"/>
</dbReference>
<dbReference type="SUPFAM" id="SSF110395">
    <property type="entry name" value="CutC-like"/>
    <property type="match status" value="1"/>
</dbReference>
<dbReference type="Proteomes" id="UP000054538">
    <property type="component" value="Unassembled WGS sequence"/>
</dbReference>
<gene>
    <name evidence="3" type="ORF">PAXRUDRAFT_828291</name>
</gene>
<dbReference type="STRING" id="930991.A0A0D0DWD6"/>
<dbReference type="InParanoid" id="A0A0D0DWD6"/>
<accession>A0A0D0DWD6</accession>
<organism evidence="3 4">
    <name type="scientific">Paxillus rubicundulus Ve08.2h10</name>
    <dbReference type="NCBI Taxonomy" id="930991"/>
    <lineage>
        <taxon>Eukaryota</taxon>
        <taxon>Fungi</taxon>
        <taxon>Dikarya</taxon>
        <taxon>Basidiomycota</taxon>
        <taxon>Agaricomycotina</taxon>
        <taxon>Agaricomycetes</taxon>
        <taxon>Agaricomycetidae</taxon>
        <taxon>Boletales</taxon>
        <taxon>Paxilineae</taxon>
        <taxon>Paxillaceae</taxon>
        <taxon>Paxillus</taxon>
    </lineage>
</organism>
<evidence type="ECO:0000256" key="1">
    <source>
        <dbReference type="ARBA" id="ARBA00007768"/>
    </source>
</evidence>
<dbReference type="Pfam" id="PF03932">
    <property type="entry name" value="CutC"/>
    <property type="match status" value="1"/>
</dbReference>
<keyword evidence="4" id="KW-1185">Reference proteome</keyword>
<dbReference type="OrthoDB" id="7392499at2759"/>
<dbReference type="PANTHER" id="PTHR12598:SF0">
    <property type="entry name" value="COPPER HOMEOSTASIS PROTEIN CUTC HOMOLOG"/>
    <property type="match status" value="1"/>
</dbReference>
<protein>
    <recommendedName>
        <fullName evidence="2">Copper homeostasis protein cutC homolog</fullName>
    </recommendedName>
</protein>
<dbReference type="HAMAP" id="MF_00795">
    <property type="entry name" value="CutC"/>
    <property type="match status" value="1"/>
</dbReference>
<comment type="similarity">
    <text evidence="1">Belongs to the CutC family.</text>
</comment>
<dbReference type="EMBL" id="KN825127">
    <property type="protein sequence ID" value="KIK94151.1"/>
    <property type="molecule type" value="Genomic_DNA"/>
</dbReference>
<dbReference type="InterPro" id="IPR005627">
    <property type="entry name" value="CutC-like"/>
</dbReference>
<name>A0A0D0DWD6_9AGAM</name>
<sequence>MADSTHSRPPNLTIEVCVDSVESAVAAVMGGANRIELCGNLGLGGGTTPSIGLLEAVKKALPNVPVKAMVRPRTGDFVYSKEELNVMLEDIFVFKEHGVQGVVFGTLTASGEIDDVQVRRLVSEAGSLEVCFHRAFDMTIDPWTAWETLTKIKGITRVLTSGHSKHATSPEALEFLAKLFDSAKHMSIDVLPGSGINGSTVGVLCNALLPHGLKEIHLSGGNWTEGSSAHRREGMGMGVGGSGEWGVWRTDEEVVRKVRDFVDKICAGEERHLNNISIALP</sequence>
<evidence type="ECO:0000256" key="2">
    <source>
        <dbReference type="ARBA" id="ARBA00019014"/>
    </source>
</evidence>
<dbReference type="PANTHER" id="PTHR12598">
    <property type="entry name" value="COPPER HOMEOSTASIS PROTEIN CUTC"/>
    <property type="match status" value="1"/>
</dbReference>
<proteinExistence type="inferred from homology"/>
<dbReference type="AlphaFoldDB" id="A0A0D0DWD6"/>
<reference evidence="4" key="2">
    <citation type="submission" date="2015-01" db="EMBL/GenBank/DDBJ databases">
        <title>Evolutionary Origins and Diversification of the Mycorrhizal Mutualists.</title>
        <authorList>
            <consortium name="DOE Joint Genome Institute"/>
            <consortium name="Mycorrhizal Genomics Consortium"/>
            <person name="Kohler A."/>
            <person name="Kuo A."/>
            <person name="Nagy L.G."/>
            <person name="Floudas D."/>
            <person name="Copeland A."/>
            <person name="Barry K.W."/>
            <person name="Cichocki N."/>
            <person name="Veneault-Fourrey C."/>
            <person name="LaButti K."/>
            <person name="Lindquist E.A."/>
            <person name="Lipzen A."/>
            <person name="Lundell T."/>
            <person name="Morin E."/>
            <person name="Murat C."/>
            <person name="Riley R."/>
            <person name="Ohm R."/>
            <person name="Sun H."/>
            <person name="Tunlid A."/>
            <person name="Henrissat B."/>
            <person name="Grigoriev I.V."/>
            <person name="Hibbett D.S."/>
            <person name="Martin F."/>
        </authorList>
    </citation>
    <scope>NUCLEOTIDE SEQUENCE [LARGE SCALE GENOMIC DNA]</scope>
    <source>
        <strain evidence="4">Ve08.2h10</strain>
    </source>
</reference>
<dbReference type="HOGENOM" id="CLU_050555_3_1_1"/>
<evidence type="ECO:0000313" key="4">
    <source>
        <dbReference type="Proteomes" id="UP000054538"/>
    </source>
</evidence>
<evidence type="ECO:0000313" key="3">
    <source>
        <dbReference type="EMBL" id="KIK94151.1"/>
    </source>
</evidence>
<dbReference type="GO" id="GO:0005507">
    <property type="term" value="F:copper ion binding"/>
    <property type="evidence" value="ECO:0007669"/>
    <property type="project" value="TreeGrafter"/>
</dbReference>
<dbReference type="InterPro" id="IPR036822">
    <property type="entry name" value="CutC-like_dom_sf"/>
</dbReference>